<feature type="region of interest" description="Disordered" evidence="1">
    <location>
        <begin position="1455"/>
        <end position="1498"/>
    </location>
</feature>
<feature type="region of interest" description="Disordered" evidence="1">
    <location>
        <begin position="396"/>
        <end position="431"/>
    </location>
</feature>
<feature type="compositionally biased region" description="Basic and acidic residues" evidence="1">
    <location>
        <begin position="515"/>
        <end position="537"/>
    </location>
</feature>
<evidence type="ECO:0000259" key="2">
    <source>
        <dbReference type="Pfam" id="PF25422"/>
    </source>
</evidence>
<dbReference type="GeneID" id="54291908"/>
<feature type="compositionally biased region" description="Basic and acidic residues" evidence="1">
    <location>
        <begin position="1144"/>
        <end position="1164"/>
    </location>
</feature>
<feature type="compositionally biased region" description="Basic and acidic residues" evidence="1">
    <location>
        <begin position="1361"/>
        <end position="1385"/>
    </location>
</feature>
<dbReference type="EMBL" id="ML978077">
    <property type="protein sequence ID" value="KAF2009876.1"/>
    <property type="molecule type" value="Genomic_DNA"/>
</dbReference>
<sequence>MEDREGSVASSVDFYDSDRKPATPARDGQNDLGLSLVTSPLKRKPEELEQFREKKPRLESSTPPSTLKPCAGLTPEIWQHIFLFCSLEALGQLLQVNRSFHSYLAEARHASTAKPAFGFLRLLKSDSIWASARNLHATKPPKPFPGFSEMQMWQLISNQRCQFCNRESTFTPGEKIWQKGPGMKGVRIIWPFGVRSCGPCLLQRCQTDSSLLFSTVSAARPALPFALVTSDQHYIPAYTLQAATTPANVEIVKYYFKEHVEELTSELEGALGLGPAAAEEWSKGLDSRGKERMRIAENWERWEVKYIWWKEHQEARRAVSNAPSSTISNQRQKTMSPARTAPSPILHAPVPASKYRSIQLAQSEEHRLLASSEVHMPFSSPNPLTNVAAMPQQTTPGVYYSQHRPPTGPPQTYTPQGGSNAIAPPPRSERNLHDANEAKANRKLDIERRCQQLDPPIPPNVLRHMESFKAAIQIPQPMNDSAWNMLEPRLRSQVSAAQQVEIEHASRVTSMSARAADRRQQEANSKEVKEIQDREWDESQRPIRDRLSIMADEFIAQQWDHGRAVTHDTSPKFAVDLLMHVRRRFYAELEDGIAIPGLEDTANDATGEPDALKPKLVLENMKWVYDNKLKPLTEQFRKELFLCYGNGCESNTRFYGFEGVIQHFGAKHTNTFSVGNIVVAWREAEWPEETPFHPDPNSVKHNYQASGPTGANSGYGSYYGAYSRAGTATPHMQPHLPQVSPGPYHYGGQYSGPFAPPQAQPGYEYPQTYGPPLDAYASYQPMGPPGYGNMPQHSAYSTSPAMSRPTIAPQPAAQGVAESSSVEYRSSLFDKQVSTVIEAAQDIWKQTSGIKDLPNSLRIYVLLQRVISKFQIEFNHEPGLNHLIDAFSNHQISKALKNAPGLSCKSCQEESSSRPASYSSRPEERKTYTALNLFFHFQSQHTAPQHQDFGQGPSALPLDWKEDMIELPGDRFISGLIHAPGMDDDKLLMIATVFPKLFPTPLPRIGVIDNNGVESLANTDSKLLKDSARTGGTPGLSAEKSGPSSLASPYHDSPRPTRFSEEEYDPQRPSLLVQGDPSIRNAPRVRLSRTSPPLTHRRGYSGSEPRYYLSRDALDDDSFSEAREYMQVPPIRRCRNSGPTYADYPERRPIYHDEERYPPGHDEILYAPPPPRESTISRVYDPYQYSEDHYAEEGRQGARLREDPPESSNSGTRAAADRFLDELGSSLASNRPQEPENNLQASRRPVAGDSDMDDGSRYTPPPPNQSSSGDVTERGRPLTNTQRTAPSTVSNGSRYEEFGPPARQIPTPDSAGGPTRIGPQRRRDRHQDYVPSRYYRYLSVGRDEPYARGPSVGRNHRRRYERYEEQRRRIHEQETPQPQAERDYDPPYSRDQSVDQGPQDDNATSARLAPRDYVPLQDRAHPYSPPRGRFARHPDITLGPSPVYVDEYGQPLEVIRVPRDPRSGRGTYVADPSRYHPEDEPEHLRYVSYGRPPPRRYDEPAREYVYYEERPPVSRRPAFEQETEALYDAAPPEIQLETAPATAEKP</sequence>
<feature type="compositionally biased region" description="Basic and acidic residues" evidence="1">
    <location>
        <begin position="1052"/>
        <end position="1061"/>
    </location>
</feature>
<feature type="compositionally biased region" description="Basic and acidic residues" evidence="1">
    <location>
        <begin position="43"/>
        <end position="58"/>
    </location>
</feature>
<feature type="region of interest" description="Disordered" evidence="1">
    <location>
        <begin position="1134"/>
        <end position="1435"/>
    </location>
</feature>
<dbReference type="RefSeq" id="XP_033378215.1">
    <property type="nucleotide sequence ID" value="XM_033534511.1"/>
</dbReference>
<proteinExistence type="predicted"/>
<feature type="region of interest" description="Disordered" evidence="1">
    <location>
        <begin position="729"/>
        <end position="767"/>
    </location>
</feature>
<protein>
    <recommendedName>
        <fullName evidence="2">DUF7892 domain-containing protein</fullName>
    </recommendedName>
</protein>
<evidence type="ECO:0000256" key="1">
    <source>
        <dbReference type="SAM" id="MobiDB-lite"/>
    </source>
</evidence>
<dbReference type="CDD" id="cd09917">
    <property type="entry name" value="F-box_SF"/>
    <property type="match status" value="1"/>
</dbReference>
<feature type="region of interest" description="Disordered" evidence="1">
    <location>
        <begin position="1"/>
        <end position="66"/>
    </location>
</feature>
<feature type="region of interest" description="Disordered" evidence="1">
    <location>
        <begin position="1024"/>
        <end position="1109"/>
    </location>
</feature>
<gene>
    <name evidence="3" type="ORF">BU24DRAFT_66396</name>
</gene>
<feature type="region of interest" description="Disordered" evidence="1">
    <location>
        <begin position="507"/>
        <end position="537"/>
    </location>
</feature>
<reference evidence="3" key="1">
    <citation type="journal article" date="2020" name="Stud. Mycol.">
        <title>101 Dothideomycetes genomes: a test case for predicting lifestyles and emergence of pathogens.</title>
        <authorList>
            <person name="Haridas S."/>
            <person name="Albert R."/>
            <person name="Binder M."/>
            <person name="Bloem J."/>
            <person name="Labutti K."/>
            <person name="Salamov A."/>
            <person name="Andreopoulos B."/>
            <person name="Baker S."/>
            <person name="Barry K."/>
            <person name="Bills G."/>
            <person name="Bluhm B."/>
            <person name="Cannon C."/>
            <person name="Castanera R."/>
            <person name="Culley D."/>
            <person name="Daum C."/>
            <person name="Ezra D."/>
            <person name="Gonzalez J."/>
            <person name="Henrissat B."/>
            <person name="Kuo A."/>
            <person name="Liang C."/>
            <person name="Lipzen A."/>
            <person name="Lutzoni F."/>
            <person name="Magnuson J."/>
            <person name="Mondo S."/>
            <person name="Nolan M."/>
            <person name="Ohm R."/>
            <person name="Pangilinan J."/>
            <person name="Park H.-J."/>
            <person name="Ramirez L."/>
            <person name="Alfaro M."/>
            <person name="Sun H."/>
            <person name="Tritt A."/>
            <person name="Yoshinaga Y."/>
            <person name="Zwiers L.-H."/>
            <person name="Turgeon B."/>
            <person name="Goodwin S."/>
            <person name="Spatafora J."/>
            <person name="Crous P."/>
            <person name="Grigoriev I."/>
        </authorList>
    </citation>
    <scope>NUCLEOTIDE SEQUENCE</scope>
    <source>
        <strain evidence="3">CBS 175.79</strain>
    </source>
</reference>
<feature type="region of interest" description="Disordered" evidence="1">
    <location>
        <begin position="791"/>
        <end position="814"/>
    </location>
</feature>
<evidence type="ECO:0000313" key="4">
    <source>
        <dbReference type="Proteomes" id="UP000799778"/>
    </source>
</evidence>
<feature type="compositionally biased region" description="Basic and acidic residues" evidence="1">
    <location>
        <begin position="1186"/>
        <end position="1204"/>
    </location>
</feature>
<feature type="compositionally biased region" description="Polar residues" evidence="1">
    <location>
        <begin position="791"/>
        <end position="801"/>
    </location>
</feature>
<accession>A0A6A5XAJ1</accession>
<keyword evidence="4" id="KW-1185">Reference proteome</keyword>
<feature type="compositionally biased region" description="Basic and acidic residues" evidence="1">
    <location>
        <begin position="1473"/>
        <end position="1485"/>
    </location>
</feature>
<feature type="compositionally biased region" description="Polar residues" evidence="1">
    <location>
        <begin position="1278"/>
        <end position="1293"/>
    </location>
</feature>
<dbReference type="InterPro" id="IPR057214">
    <property type="entry name" value="DUF7892"/>
</dbReference>
<feature type="compositionally biased region" description="Polar residues" evidence="1">
    <location>
        <begin position="1390"/>
        <end position="1405"/>
    </location>
</feature>
<feature type="region of interest" description="Disordered" evidence="1">
    <location>
        <begin position="1527"/>
        <end position="1546"/>
    </location>
</feature>
<evidence type="ECO:0000313" key="3">
    <source>
        <dbReference type="EMBL" id="KAF2009876.1"/>
    </source>
</evidence>
<name>A0A6A5XAJ1_9PLEO</name>
<dbReference type="Pfam" id="PF25422">
    <property type="entry name" value="DUF7892"/>
    <property type="match status" value="1"/>
</dbReference>
<dbReference type="OrthoDB" id="2322499at2759"/>
<feature type="domain" description="DUF7892" evidence="2">
    <location>
        <begin position="828"/>
        <end position="992"/>
    </location>
</feature>
<feature type="region of interest" description="Disordered" evidence="1">
    <location>
        <begin position="320"/>
        <end position="348"/>
    </location>
</feature>
<feature type="compositionally biased region" description="Polar residues" evidence="1">
    <location>
        <begin position="321"/>
        <end position="337"/>
    </location>
</feature>
<dbReference type="Proteomes" id="UP000799778">
    <property type="component" value="Unassembled WGS sequence"/>
</dbReference>
<feature type="region of interest" description="Disordered" evidence="1">
    <location>
        <begin position="903"/>
        <end position="922"/>
    </location>
</feature>
<feature type="compositionally biased region" description="Polar residues" evidence="1">
    <location>
        <begin position="1226"/>
        <end position="1241"/>
    </location>
</feature>
<organism evidence="3 4">
    <name type="scientific">Aaosphaeria arxii CBS 175.79</name>
    <dbReference type="NCBI Taxonomy" id="1450172"/>
    <lineage>
        <taxon>Eukaryota</taxon>
        <taxon>Fungi</taxon>
        <taxon>Dikarya</taxon>
        <taxon>Ascomycota</taxon>
        <taxon>Pezizomycotina</taxon>
        <taxon>Dothideomycetes</taxon>
        <taxon>Pleosporomycetidae</taxon>
        <taxon>Pleosporales</taxon>
        <taxon>Pleosporales incertae sedis</taxon>
        <taxon>Aaosphaeria</taxon>
    </lineage>
</organism>